<evidence type="ECO:0000313" key="4">
    <source>
        <dbReference type="Proteomes" id="UP000254040"/>
    </source>
</evidence>
<reference evidence="1 3" key="1">
    <citation type="submission" date="2015-11" db="EMBL/GenBank/DDBJ databases">
        <title>Genomic analysis of 38 Legionella species identifies large and diverse effector repertoires.</title>
        <authorList>
            <person name="Burstein D."/>
            <person name="Amaro F."/>
            <person name="Zusman T."/>
            <person name="Lifshitz Z."/>
            <person name="Cohen O."/>
            <person name="Gilbert J.A."/>
            <person name="Pupko T."/>
            <person name="Shuman H.A."/>
            <person name="Segal G."/>
        </authorList>
    </citation>
    <scope>NUCLEOTIDE SEQUENCE [LARGE SCALE GENOMIC DNA]</scope>
    <source>
        <strain evidence="1 3">ATCC 43877</strain>
    </source>
</reference>
<dbReference type="OrthoDB" id="5631357at2"/>
<keyword evidence="3" id="KW-1185">Reference proteome</keyword>
<dbReference type="AlphaFoldDB" id="A0A378JW86"/>
<name>A0A378JW86_9GAMM</name>
<organism evidence="2 4">
    <name type="scientific">Legionella moravica</name>
    <dbReference type="NCBI Taxonomy" id="39962"/>
    <lineage>
        <taxon>Bacteria</taxon>
        <taxon>Pseudomonadati</taxon>
        <taxon>Pseudomonadota</taxon>
        <taxon>Gammaproteobacteria</taxon>
        <taxon>Legionellales</taxon>
        <taxon>Legionellaceae</taxon>
        <taxon>Legionella</taxon>
    </lineage>
</organism>
<dbReference type="Proteomes" id="UP000254040">
    <property type="component" value="Unassembled WGS sequence"/>
</dbReference>
<dbReference type="EMBL" id="LNYN01000035">
    <property type="protein sequence ID" value="KTD31633.1"/>
    <property type="molecule type" value="Genomic_DNA"/>
</dbReference>
<gene>
    <name evidence="1" type="ORF">Lmor_2509</name>
    <name evidence="2" type="ORF">NCTC12239_01209</name>
</gene>
<evidence type="ECO:0000313" key="1">
    <source>
        <dbReference type="EMBL" id="KTD31633.1"/>
    </source>
</evidence>
<dbReference type="EMBL" id="UGOG01000001">
    <property type="protein sequence ID" value="STX62287.1"/>
    <property type="molecule type" value="Genomic_DNA"/>
</dbReference>
<dbReference type="Proteomes" id="UP000054985">
    <property type="component" value="Unassembled WGS sequence"/>
</dbReference>
<dbReference type="RefSeq" id="WP_028384248.1">
    <property type="nucleotide sequence ID" value="NZ_CAAAJG010000039.1"/>
</dbReference>
<proteinExistence type="predicted"/>
<evidence type="ECO:0000313" key="3">
    <source>
        <dbReference type="Proteomes" id="UP000054985"/>
    </source>
</evidence>
<sequence>MSYDIESRKNLHNLMEQLNEYAQYNQPQNIEYIAHRARAIYSHYHSNPERSSLARSEFFGALYQSLKNYQKEIVKDKSWWGRLIGFFGFLPPHERLLQNVINSVSKSFRQAQKQQDDVLYPNFFFRILRFFGFTSNELFERKNYKSYTSHEQLKYLSHHLMGDQQLNAHEVLQGKSKASAYQHFSNDLKKFIKNAKHTLDPMTTAQLLALKKKFDDGFVLASKIDFMLIIDQMDESKDRREELLHDLAYQIKDSVYHLAVGDSMIIPHGFGSKDERHATVVECKRINYNEVVFKFINTGFGVNETESYKTIFKTAFLGDNRTRPIKISSPFDIDSLLKERFIERLLEPVIVGDNENGELMNAPLLELYRDGKLHDDEQSLELQTNGTCSQSSLLAWFKTQVTDPVFVLFNSYIIQRAHHHLHRYKGTNPALEPGLNALRRAGNITAEKKQNELLEAQEHLSAEIRHLRSELGTILSKKGKRVPEHLDFTAYYQKKCQGNKLSGVEKDMIANTNPLAPIKKQQVSMAKKVFSFMLFQNPGSGEVSHKISDRAQKAILAKKIAGHTAYIETAKRLVP</sequence>
<protein>
    <submittedName>
        <fullName evidence="2">Uncharacterized protein</fullName>
    </submittedName>
</protein>
<reference evidence="2 4" key="2">
    <citation type="submission" date="2018-06" db="EMBL/GenBank/DDBJ databases">
        <authorList>
            <consortium name="Pathogen Informatics"/>
            <person name="Doyle S."/>
        </authorList>
    </citation>
    <scope>NUCLEOTIDE SEQUENCE [LARGE SCALE GENOMIC DNA]</scope>
    <source>
        <strain evidence="2 4">NCTC12239</strain>
    </source>
</reference>
<accession>A0A378JW86</accession>
<evidence type="ECO:0000313" key="2">
    <source>
        <dbReference type="EMBL" id="STX62287.1"/>
    </source>
</evidence>